<evidence type="ECO:0000256" key="1">
    <source>
        <dbReference type="ARBA" id="ARBA00004196"/>
    </source>
</evidence>
<dbReference type="InterPro" id="IPR058624">
    <property type="entry name" value="MdtA-like_HH"/>
</dbReference>
<evidence type="ECO:0000259" key="5">
    <source>
        <dbReference type="Pfam" id="PF25876"/>
    </source>
</evidence>
<dbReference type="EMBL" id="WNJL01000050">
    <property type="protein sequence ID" value="NDU43909.1"/>
    <property type="molecule type" value="Genomic_DNA"/>
</dbReference>
<evidence type="ECO:0000256" key="4">
    <source>
        <dbReference type="SAM" id="SignalP"/>
    </source>
</evidence>
<dbReference type="Pfam" id="PF25876">
    <property type="entry name" value="HH_MFP_RND"/>
    <property type="match status" value="1"/>
</dbReference>
<feature type="domain" description="Multidrug resistance protein MdtA-like barrel-sandwich hybrid" evidence="6">
    <location>
        <begin position="64"/>
        <end position="199"/>
    </location>
</feature>
<comment type="subcellular location">
    <subcellularLocation>
        <location evidence="1">Cell envelope</location>
    </subcellularLocation>
</comment>
<dbReference type="RefSeq" id="WP_163099437.1">
    <property type="nucleotide sequence ID" value="NZ_CP127523.1"/>
</dbReference>
<reference evidence="8" key="1">
    <citation type="submission" date="2019-11" db="EMBL/GenBank/DDBJ databases">
        <title>Acidithiobacillus ferrianus sp. nov.: a facultatively anaerobic and extremely acidophilic chemolithoautotroph.</title>
        <authorList>
            <person name="Norris P.R."/>
            <person name="Falagan C."/>
            <person name="Moya-Beltran A."/>
            <person name="Castro M."/>
            <person name="Quatrini R."/>
            <person name="Johnson D.B."/>
        </authorList>
    </citation>
    <scope>NUCLEOTIDE SEQUENCE [LARGE SCALE GENOMIC DNA]</scope>
    <source>
        <strain evidence="8">MG</strain>
    </source>
</reference>
<organism evidence="8">
    <name type="scientific">Acidithiobacillus ferrianus</name>
    <dbReference type="NCBI Taxonomy" id="2678518"/>
    <lineage>
        <taxon>Bacteria</taxon>
        <taxon>Pseudomonadati</taxon>
        <taxon>Pseudomonadota</taxon>
        <taxon>Acidithiobacillia</taxon>
        <taxon>Acidithiobacillales</taxon>
        <taxon>Acidithiobacillaceae</taxon>
        <taxon>Acidithiobacillus</taxon>
    </lineage>
</organism>
<feature type="signal peptide" evidence="4">
    <location>
        <begin position="1"/>
        <end position="21"/>
    </location>
</feature>
<keyword evidence="4" id="KW-0732">Signal</keyword>
<dbReference type="PANTHER" id="PTHR30469">
    <property type="entry name" value="MULTIDRUG RESISTANCE PROTEIN MDTA"/>
    <property type="match status" value="1"/>
</dbReference>
<dbReference type="PANTHER" id="PTHR30469:SF15">
    <property type="entry name" value="HLYD FAMILY OF SECRETION PROTEINS"/>
    <property type="match status" value="1"/>
</dbReference>
<dbReference type="PROSITE" id="PS51257">
    <property type="entry name" value="PROKAR_LIPOPROTEIN"/>
    <property type="match status" value="1"/>
</dbReference>
<dbReference type="SUPFAM" id="SSF111369">
    <property type="entry name" value="HlyD-like secretion proteins"/>
    <property type="match status" value="1"/>
</dbReference>
<feature type="chain" id="PRO_5032353520" evidence="4">
    <location>
        <begin position="22"/>
        <end position="361"/>
    </location>
</feature>
<dbReference type="GO" id="GO:0015562">
    <property type="term" value="F:efflux transmembrane transporter activity"/>
    <property type="evidence" value="ECO:0007669"/>
    <property type="project" value="TreeGrafter"/>
</dbReference>
<keyword evidence="3" id="KW-0813">Transport</keyword>
<evidence type="ECO:0000256" key="2">
    <source>
        <dbReference type="ARBA" id="ARBA00009477"/>
    </source>
</evidence>
<dbReference type="InterPro" id="IPR058625">
    <property type="entry name" value="MdtA-like_BSH"/>
</dbReference>
<feature type="domain" description="Multidrug resistance protein MdtA-like C-terminal permuted SH3" evidence="7">
    <location>
        <begin position="286"/>
        <end position="344"/>
    </location>
</feature>
<dbReference type="InterPro" id="IPR006143">
    <property type="entry name" value="RND_pump_MFP"/>
</dbReference>
<accession>A0A845UCM8</accession>
<evidence type="ECO:0000259" key="6">
    <source>
        <dbReference type="Pfam" id="PF25917"/>
    </source>
</evidence>
<proteinExistence type="inferred from homology"/>
<dbReference type="NCBIfam" id="TIGR01730">
    <property type="entry name" value="RND_mfp"/>
    <property type="match status" value="1"/>
</dbReference>
<dbReference type="Pfam" id="PF25917">
    <property type="entry name" value="BSH_RND"/>
    <property type="match status" value="1"/>
</dbReference>
<comment type="similarity">
    <text evidence="2">Belongs to the membrane fusion protein (MFP) (TC 8.A.1) family.</text>
</comment>
<dbReference type="InterPro" id="IPR058627">
    <property type="entry name" value="MdtA-like_C"/>
</dbReference>
<protein>
    <submittedName>
        <fullName evidence="8">Efflux RND transporter periplasmic adaptor subunit</fullName>
    </submittedName>
</protein>
<name>A0A845UCM8_9PROT</name>
<dbReference type="Gene3D" id="2.40.30.170">
    <property type="match status" value="1"/>
</dbReference>
<dbReference type="Gene3D" id="2.40.50.100">
    <property type="match status" value="1"/>
</dbReference>
<evidence type="ECO:0000256" key="3">
    <source>
        <dbReference type="ARBA" id="ARBA00022448"/>
    </source>
</evidence>
<feature type="domain" description="Multidrug resistance protein MdtA-like alpha-helical hairpin" evidence="5">
    <location>
        <begin position="104"/>
        <end position="174"/>
    </location>
</feature>
<comment type="caution">
    <text evidence="8">The sequence shown here is derived from an EMBL/GenBank/DDBJ whole genome shotgun (WGS) entry which is preliminary data.</text>
</comment>
<gene>
    <name evidence="8" type="ORF">GL267_15115</name>
</gene>
<dbReference type="Gene3D" id="1.10.287.470">
    <property type="entry name" value="Helix hairpin bin"/>
    <property type="match status" value="1"/>
</dbReference>
<dbReference type="Pfam" id="PF25967">
    <property type="entry name" value="RND-MFP_C"/>
    <property type="match status" value="1"/>
</dbReference>
<dbReference type="Gene3D" id="2.40.420.20">
    <property type="match status" value="1"/>
</dbReference>
<dbReference type="AlphaFoldDB" id="A0A845UCM8"/>
<evidence type="ECO:0000313" key="8">
    <source>
        <dbReference type="EMBL" id="NDU43909.1"/>
    </source>
</evidence>
<sequence length="361" mass="37929">MSVWKRVALPFIWVMSMASLAACSGSPPAAPPPTPSAVQAPVIQAESRSLATFAQVPGTVTARRQVQLSSRLSGYLHNLSARDGQAVEAGQLLFEVDPADVLGQLRQAQAGLSEAESALTEARSNYERFGALYAQRAIPEKQWDQVKSGYAMARARAAAARAAIAIARSQLRYARVTAPFSGIVTRKFMQNGDLASPGRPILALADLSELEVQCSVSSDLYRRLHIGQRVAVLSEGRRVSATVLDLVGAADAMTHGHLVKLDLAAGGALQAGDYVRVEIPVARRPVIVVPAAALLDRAGIPGVFVVDAQGIAHYRMVRAGQSVPGGVEILAGLGAGETVVVGNLGAVNNGDRIAPSRRVHG</sequence>
<evidence type="ECO:0000259" key="7">
    <source>
        <dbReference type="Pfam" id="PF25967"/>
    </source>
</evidence>
<dbReference type="GO" id="GO:1990281">
    <property type="term" value="C:efflux pump complex"/>
    <property type="evidence" value="ECO:0007669"/>
    <property type="project" value="TreeGrafter"/>
</dbReference>